<proteinExistence type="predicted"/>
<dbReference type="OrthoDB" id="3213671at2759"/>
<dbReference type="Proteomes" id="UP000054166">
    <property type="component" value="Unassembled WGS sequence"/>
</dbReference>
<evidence type="ECO:0000313" key="1">
    <source>
        <dbReference type="EMBL" id="KIM76496.1"/>
    </source>
</evidence>
<reference evidence="2" key="2">
    <citation type="submission" date="2015-01" db="EMBL/GenBank/DDBJ databases">
        <title>Evolutionary Origins and Diversification of the Mycorrhizal Mutualists.</title>
        <authorList>
            <consortium name="DOE Joint Genome Institute"/>
            <consortium name="Mycorrhizal Genomics Consortium"/>
            <person name="Kohler A."/>
            <person name="Kuo A."/>
            <person name="Nagy L.G."/>
            <person name="Floudas D."/>
            <person name="Copeland A."/>
            <person name="Barry K.W."/>
            <person name="Cichocki N."/>
            <person name="Veneault-Fourrey C."/>
            <person name="LaButti K."/>
            <person name="Lindquist E.A."/>
            <person name="Lipzen A."/>
            <person name="Lundell T."/>
            <person name="Morin E."/>
            <person name="Murat C."/>
            <person name="Riley R."/>
            <person name="Ohm R."/>
            <person name="Sun H."/>
            <person name="Tunlid A."/>
            <person name="Henrissat B."/>
            <person name="Grigoriev I.V."/>
            <person name="Hibbett D.S."/>
            <person name="Martin F."/>
        </authorList>
    </citation>
    <scope>NUCLEOTIDE SEQUENCE [LARGE SCALE GENOMIC DNA]</scope>
    <source>
        <strain evidence="2">F 1598</strain>
    </source>
</reference>
<dbReference type="InParanoid" id="A0A0C3F9S0"/>
<reference evidence="1 2" key="1">
    <citation type="submission" date="2014-04" db="EMBL/GenBank/DDBJ databases">
        <authorList>
            <consortium name="DOE Joint Genome Institute"/>
            <person name="Kuo A."/>
            <person name="Tarkka M."/>
            <person name="Buscot F."/>
            <person name="Kohler A."/>
            <person name="Nagy L.G."/>
            <person name="Floudas D."/>
            <person name="Copeland A."/>
            <person name="Barry K.W."/>
            <person name="Cichocki N."/>
            <person name="Veneault-Fourrey C."/>
            <person name="LaButti K."/>
            <person name="Lindquist E.A."/>
            <person name="Lipzen A."/>
            <person name="Lundell T."/>
            <person name="Morin E."/>
            <person name="Murat C."/>
            <person name="Sun H."/>
            <person name="Tunlid A."/>
            <person name="Henrissat B."/>
            <person name="Grigoriev I.V."/>
            <person name="Hibbett D.S."/>
            <person name="Martin F."/>
            <person name="Nordberg H.P."/>
            <person name="Cantor M.N."/>
            <person name="Hua S.X."/>
        </authorList>
    </citation>
    <scope>NUCLEOTIDE SEQUENCE [LARGE SCALE GENOMIC DNA]</scope>
    <source>
        <strain evidence="1 2">F 1598</strain>
    </source>
</reference>
<gene>
    <name evidence="1" type="ORF">PILCRDRAFT_826262</name>
</gene>
<accession>A0A0C3F9S0</accession>
<name>A0A0C3F9S0_PILCF</name>
<keyword evidence="2" id="KW-1185">Reference proteome</keyword>
<dbReference type="HOGENOM" id="CLU_078038_0_0_1"/>
<sequence length="257" mass="28996">MASLLRSAKSGSGWSDNELLAFNIRVVNASITAFFNAPELPPPSVSATILNNMDKPEGPLMKDDRLFFQYMGLVENPRSPESRVDDFVAFILRILSYDNKDRVICQRTEISFPMAGQRVDAKTDVYLMDELELLLLVQKGERTSSNDDPEPQVIAETIAAFYQNNLQRKQTGLQPLQSKYIPAITMIGTAPIFYRIPVTTALLQALATASYPQEETTVLKFIPPVPDQHRYRIDGMRPLDNRHIILQCFEAFKAVIN</sequence>
<organism evidence="1 2">
    <name type="scientific">Piloderma croceum (strain F 1598)</name>
    <dbReference type="NCBI Taxonomy" id="765440"/>
    <lineage>
        <taxon>Eukaryota</taxon>
        <taxon>Fungi</taxon>
        <taxon>Dikarya</taxon>
        <taxon>Basidiomycota</taxon>
        <taxon>Agaricomycotina</taxon>
        <taxon>Agaricomycetes</taxon>
        <taxon>Agaricomycetidae</taxon>
        <taxon>Atheliales</taxon>
        <taxon>Atheliaceae</taxon>
        <taxon>Piloderma</taxon>
    </lineage>
</organism>
<dbReference type="AlphaFoldDB" id="A0A0C3F9S0"/>
<evidence type="ECO:0000313" key="2">
    <source>
        <dbReference type="Proteomes" id="UP000054166"/>
    </source>
</evidence>
<dbReference type="EMBL" id="KN833034">
    <property type="protein sequence ID" value="KIM76496.1"/>
    <property type="molecule type" value="Genomic_DNA"/>
</dbReference>
<protein>
    <submittedName>
        <fullName evidence="1">Uncharacterized protein</fullName>
    </submittedName>
</protein>